<dbReference type="GO" id="GO:0016740">
    <property type="term" value="F:transferase activity"/>
    <property type="evidence" value="ECO:0007669"/>
    <property type="project" value="UniProtKB-KW"/>
</dbReference>
<dbReference type="Gene3D" id="3.40.50.510">
    <property type="entry name" value="Phosphotransferase system, mannose-type IIA component"/>
    <property type="match status" value="1"/>
</dbReference>
<dbReference type="PROSITE" id="PS51096">
    <property type="entry name" value="PTS_EIIA_TYPE_4"/>
    <property type="match status" value="1"/>
</dbReference>
<reference evidence="9" key="1">
    <citation type="journal article" date="2016" name="Genome Announc.">
        <title>Draft Genome Sequence of the Syntrophic Lactate-Degrading Bacterium Tepidanaerobacter syntrophicus JLT.</title>
        <authorList>
            <person name="Matsuura N."/>
            <person name="Ohashi A."/>
            <person name="Tourlousse D.M."/>
            <person name="Sekiguchi Y."/>
        </authorList>
    </citation>
    <scope>NUCLEOTIDE SEQUENCE [LARGE SCALE GENOMIC DNA]</scope>
    <source>
        <strain evidence="9">JL</strain>
    </source>
</reference>
<name>A0A0U9HCJ3_9FIRM</name>
<dbReference type="CDD" id="cd00211">
    <property type="entry name" value="PTS_IIA_fru"/>
    <property type="match status" value="1"/>
</dbReference>
<dbReference type="Pfam" id="PF04552">
    <property type="entry name" value="Sigma54_DBD"/>
    <property type="match status" value="1"/>
</dbReference>
<dbReference type="PROSITE" id="PS50045">
    <property type="entry name" value="SIGMA54_INTERACT_4"/>
    <property type="match status" value="1"/>
</dbReference>
<dbReference type="InterPro" id="IPR025943">
    <property type="entry name" value="Sigma_54_int_dom_ATP-bd_2"/>
</dbReference>
<dbReference type="InterPro" id="IPR036634">
    <property type="entry name" value="PRD_sf"/>
</dbReference>
<dbReference type="Proteomes" id="UP000062160">
    <property type="component" value="Unassembled WGS sequence"/>
</dbReference>
<feature type="domain" description="PTS EIIA type-4" evidence="7">
    <location>
        <begin position="603"/>
        <end position="725"/>
    </location>
</feature>
<dbReference type="PROSITE" id="PS00676">
    <property type="entry name" value="SIGMA54_INTERACT_2"/>
    <property type="match status" value="1"/>
</dbReference>
<dbReference type="GO" id="GO:0003677">
    <property type="term" value="F:DNA binding"/>
    <property type="evidence" value="ECO:0007669"/>
    <property type="project" value="UniProtKB-KW"/>
</dbReference>
<dbReference type="InterPro" id="IPR007634">
    <property type="entry name" value="RNA_pol_sigma_54_DNA-bd"/>
</dbReference>
<feature type="region of interest" description="Disordered" evidence="4">
    <location>
        <begin position="1"/>
        <end position="21"/>
    </location>
</feature>
<feature type="compositionally biased region" description="Basic and acidic residues" evidence="4">
    <location>
        <begin position="1"/>
        <end position="18"/>
    </location>
</feature>
<dbReference type="GO" id="GO:0016020">
    <property type="term" value="C:membrane"/>
    <property type="evidence" value="ECO:0007669"/>
    <property type="project" value="InterPro"/>
</dbReference>
<dbReference type="InterPro" id="IPR002178">
    <property type="entry name" value="PTS_EIIA_type-2_dom"/>
</dbReference>
<evidence type="ECO:0000313" key="10">
    <source>
        <dbReference type="Proteomes" id="UP000062160"/>
    </source>
</evidence>
<dbReference type="Pfam" id="PF03610">
    <property type="entry name" value="EIIA-man"/>
    <property type="match status" value="1"/>
</dbReference>
<dbReference type="EMBL" id="DF976999">
    <property type="protein sequence ID" value="GAQ24517.1"/>
    <property type="molecule type" value="Genomic_DNA"/>
</dbReference>
<feature type="compositionally biased region" description="Polar residues" evidence="4">
    <location>
        <begin position="111"/>
        <end position="124"/>
    </location>
</feature>
<keyword evidence="3" id="KW-0067">ATP-binding</keyword>
<dbReference type="AlphaFoldDB" id="A0A0U9HCJ3"/>
<dbReference type="GO" id="GO:0001216">
    <property type="term" value="F:DNA-binding transcription activator activity"/>
    <property type="evidence" value="ECO:0007669"/>
    <property type="project" value="InterPro"/>
</dbReference>
<sequence length="990" mass="111140">MEDKIRKLIESEDKKNPYTDEQLADMLSMRRDAVTTLRSELNIPDSRERRKPYLVQEIKEILSKNKDISNRQLTKIIQERGFEVSRFLVSSTREEIEKESSDFDRKEEMTEQGQEENLQNTQKSRYPEESTAFKNIVGSEGSLKPQIQQAKAAILYPPHGLHTLILGPSGVGKSNLAEAMYDYAVEVGVLPDGAPFIIFNCADYAENPQLLLSQLFGHAKGAYTGAVGPKEGLVEKADGGILFLDEVHRLPPEGQELLYYLMDKGKFRRMGETDAERSANVLIIAATTEDIESVLLLTFRRRIPMIIELPPLSARPLDERYEIIRNFFSQEANRIDVRIKVTQEALRALLLYDCPGNIGQLRSDIQVACARSFLTYVGDQKDYLKVDLIDLPAHVRRGLLKIESRKPEVESFLRGDLLVVPGKIDIKAGPKDDLYELPREIYQYIEERFQELEKQGLKQDVINRVIGGELEIKFQQLIRQVETSHQTLAKQDLVGIVGQKVVDMAEEITKIAEKRLGKADEHLFYCLAIHLSATLERIEMGKPIVNPQLEKIRNEYKLEYSIAEEMVKRVEILSGYKLPPDEIGFVAMYIRTVTKPMDMKRGRVGVVVLSHGRVAQGMADVANRLLGVNHAVGIEMSLDEKPESALERTIETVKKADEGKGVLLLVDMGSLITFGEIITKRTGIPTKTVGRVDTVMVLEATRRAILPDAQLDEIVEIIDKDKTGLGRFVPQDSEPKEKRAIITLCITGEGTAVRIKRLIEKMLPGIEEKAEIIPVGIAGDEDVLEKIKKLKSEYDVAAIVGSINPHDNSTPFISLEEVVDGSAAKKLQNILGGNLPLKNIPADVKIHSPLADVIHEELILVEPDYSSKNEVLDGLADLLTKGGYVKNGFLLDIYKREIMGPTLIEGKYAIPHGNPENVIKPAIAIAILKEPIDWWEKNAVDLVFMLALNEESKEMVLELYDLFKKPDFIAKLRNSKTPADVKGIMLELLL</sequence>
<dbReference type="PANTHER" id="PTHR32071:SF38">
    <property type="entry name" value="PSP OPERON TRANSCRIPTIONAL ACTIVATOR"/>
    <property type="match status" value="1"/>
</dbReference>
<dbReference type="RefSeq" id="WP_059031573.1">
    <property type="nucleotide sequence ID" value="NZ_DF976999.1"/>
</dbReference>
<evidence type="ECO:0000259" key="5">
    <source>
        <dbReference type="PROSITE" id="PS50045"/>
    </source>
</evidence>
<evidence type="ECO:0000256" key="4">
    <source>
        <dbReference type="SAM" id="MobiDB-lite"/>
    </source>
</evidence>
<dbReference type="Pfam" id="PF00874">
    <property type="entry name" value="PRD"/>
    <property type="match status" value="1"/>
</dbReference>
<proteinExistence type="predicted"/>
<dbReference type="InterPro" id="IPR027417">
    <property type="entry name" value="P-loop_NTPase"/>
</dbReference>
<dbReference type="Gene3D" id="1.10.10.60">
    <property type="entry name" value="Homeodomain-like"/>
    <property type="match status" value="1"/>
</dbReference>
<dbReference type="PROSITE" id="PS51094">
    <property type="entry name" value="PTS_EIIA_TYPE_2"/>
    <property type="match status" value="1"/>
</dbReference>
<gene>
    <name evidence="9" type="ORF">TSYNT_5354</name>
</gene>
<evidence type="ECO:0000256" key="3">
    <source>
        <dbReference type="ARBA" id="ARBA00022840"/>
    </source>
</evidence>
<evidence type="ECO:0000256" key="1">
    <source>
        <dbReference type="ARBA" id="ARBA00022679"/>
    </source>
</evidence>
<dbReference type="InterPro" id="IPR002078">
    <property type="entry name" value="Sigma_54_int"/>
</dbReference>
<dbReference type="STRING" id="224999.GCA_001485475_00506"/>
<evidence type="ECO:0000259" key="8">
    <source>
        <dbReference type="PROSITE" id="PS51372"/>
    </source>
</evidence>
<keyword evidence="9" id="KW-0238">DNA-binding</keyword>
<dbReference type="SMART" id="SM00382">
    <property type="entry name" value="AAA"/>
    <property type="match status" value="1"/>
</dbReference>
<dbReference type="Pfam" id="PF00158">
    <property type="entry name" value="Sigma54_activat"/>
    <property type="match status" value="1"/>
</dbReference>
<dbReference type="CDD" id="cd00009">
    <property type="entry name" value="AAA"/>
    <property type="match status" value="1"/>
</dbReference>
<feature type="region of interest" description="Disordered" evidence="4">
    <location>
        <begin position="95"/>
        <end position="127"/>
    </location>
</feature>
<keyword evidence="10" id="KW-1185">Reference proteome</keyword>
<dbReference type="Gene3D" id="1.10.1790.10">
    <property type="entry name" value="PRD domain"/>
    <property type="match status" value="1"/>
</dbReference>
<evidence type="ECO:0000313" key="9">
    <source>
        <dbReference type="EMBL" id="GAQ24517.1"/>
    </source>
</evidence>
<dbReference type="InterPro" id="IPR003593">
    <property type="entry name" value="AAA+_ATPase"/>
</dbReference>
<protein>
    <submittedName>
        <fullName evidence="9">Transcriptional regulator with an AAA-type ATPase domain and a DNA-binding domain</fullName>
    </submittedName>
</protein>
<organism evidence="9">
    <name type="scientific">Tepidanaerobacter syntrophicus</name>
    <dbReference type="NCBI Taxonomy" id="224999"/>
    <lineage>
        <taxon>Bacteria</taxon>
        <taxon>Bacillati</taxon>
        <taxon>Bacillota</taxon>
        <taxon>Clostridia</taxon>
        <taxon>Thermosediminibacterales</taxon>
        <taxon>Tepidanaerobacteraceae</taxon>
        <taxon>Tepidanaerobacter</taxon>
    </lineage>
</organism>
<dbReference type="Gene3D" id="3.40.50.300">
    <property type="entry name" value="P-loop containing nucleotide triphosphate hydrolases"/>
    <property type="match status" value="1"/>
</dbReference>
<dbReference type="InterPro" id="IPR011608">
    <property type="entry name" value="PRD"/>
</dbReference>
<keyword evidence="2" id="KW-0547">Nucleotide-binding</keyword>
<accession>A0A0U9HCJ3</accession>
<dbReference type="SUPFAM" id="SSF52540">
    <property type="entry name" value="P-loop containing nucleoside triphosphate hydrolases"/>
    <property type="match status" value="1"/>
</dbReference>
<feature type="compositionally biased region" description="Basic and acidic residues" evidence="4">
    <location>
        <begin position="95"/>
        <end position="109"/>
    </location>
</feature>
<evidence type="ECO:0000259" key="7">
    <source>
        <dbReference type="PROSITE" id="PS51096"/>
    </source>
</evidence>
<dbReference type="InterPro" id="IPR016152">
    <property type="entry name" value="PTrfase/Anion_transptr"/>
</dbReference>
<keyword evidence="1" id="KW-0808">Transferase</keyword>
<evidence type="ECO:0000256" key="2">
    <source>
        <dbReference type="ARBA" id="ARBA00022741"/>
    </source>
</evidence>
<dbReference type="SUPFAM" id="SSF55804">
    <property type="entry name" value="Phoshotransferase/anion transport protein"/>
    <property type="match status" value="1"/>
</dbReference>
<dbReference type="PANTHER" id="PTHR32071">
    <property type="entry name" value="TRANSCRIPTIONAL REGULATORY PROTEIN"/>
    <property type="match status" value="1"/>
</dbReference>
<dbReference type="InterPro" id="IPR004701">
    <property type="entry name" value="PTS_EIIA_man-typ"/>
</dbReference>
<dbReference type="InterPro" id="IPR036662">
    <property type="entry name" value="PTS_EIIA_man-typ_sf"/>
</dbReference>
<feature type="domain" description="PTS EIIA type-2" evidence="6">
    <location>
        <begin position="852"/>
        <end position="990"/>
    </location>
</feature>
<dbReference type="GO" id="GO:0009401">
    <property type="term" value="P:phosphoenolpyruvate-dependent sugar phosphotransferase system"/>
    <property type="evidence" value="ECO:0007669"/>
    <property type="project" value="InterPro"/>
</dbReference>
<evidence type="ECO:0000259" key="6">
    <source>
        <dbReference type="PROSITE" id="PS51094"/>
    </source>
</evidence>
<feature type="domain" description="PRD" evidence="8">
    <location>
        <begin position="496"/>
        <end position="600"/>
    </location>
</feature>
<dbReference type="OrthoDB" id="9765164at2"/>
<dbReference type="GO" id="GO:0005524">
    <property type="term" value="F:ATP binding"/>
    <property type="evidence" value="ECO:0007669"/>
    <property type="project" value="UniProtKB-KW"/>
</dbReference>
<dbReference type="SUPFAM" id="SSF63520">
    <property type="entry name" value="PTS-regulatory domain, PRD"/>
    <property type="match status" value="1"/>
</dbReference>
<dbReference type="SUPFAM" id="SSF53062">
    <property type="entry name" value="PTS system fructose IIA component-like"/>
    <property type="match status" value="1"/>
</dbReference>
<dbReference type="PROSITE" id="PS51372">
    <property type="entry name" value="PRD_2"/>
    <property type="match status" value="1"/>
</dbReference>
<dbReference type="Gene3D" id="3.40.930.10">
    <property type="entry name" value="Mannitol-specific EII, Chain A"/>
    <property type="match status" value="1"/>
</dbReference>
<feature type="domain" description="Sigma-54 factor interaction" evidence="5">
    <location>
        <begin position="136"/>
        <end position="370"/>
    </location>
</feature>
<dbReference type="Pfam" id="PF00359">
    <property type="entry name" value="PTS_EIIA_2"/>
    <property type="match status" value="1"/>
</dbReference>